<keyword evidence="3" id="KW-1185">Reference proteome</keyword>
<reference evidence="2 3" key="1">
    <citation type="journal article" date="2024" name="G3 (Bethesda)">
        <title>Genome assembly of Hibiscus sabdariffa L. provides insights into metabolisms of medicinal natural products.</title>
        <authorList>
            <person name="Kim T."/>
        </authorList>
    </citation>
    <scope>NUCLEOTIDE SEQUENCE [LARGE SCALE GENOMIC DNA]</scope>
    <source>
        <strain evidence="2">TK-2024</strain>
        <tissue evidence="2">Old leaves</tissue>
    </source>
</reference>
<evidence type="ECO:0000313" key="3">
    <source>
        <dbReference type="Proteomes" id="UP001396334"/>
    </source>
</evidence>
<feature type="chain" id="PRO_5046695295" description="Secreted protein" evidence="1">
    <location>
        <begin position="24"/>
        <end position="82"/>
    </location>
</feature>
<evidence type="ECO:0000313" key="2">
    <source>
        <dbReference type="EMBL" id="KAK9024538.1"/>
    </source>
</evidence>
<accession>A0ABR2SH55</accession>
<proteinExistence type="predicted"/>
<dbReference type="Proteomes" id="UP001396334">
    <property type="component" value="Unassembled WGS sequence"/>
</dbReference>
<comment type="caution">
    <text evidence="2">The sequence shown here is derived from an EMBL/GenBank/DDBJ whole genome shotgun (WGS) entry which is preliminary data.</text>
</comment>
<organism evidence="2 3">
    <name type="scientific">Hibiscus sabdariffa</name>
    <name type="common">roselle</name>
    <dbReference type="NCBI Taxonomy" id="183260"/>
    <lineage>
        <taxon>Eukaryota</taxon>
        <taxon>Viridiplantae</taxon>
        <taxon>Streptophyta</taxon>
        <taxon>Embryophyta</taxon>
        <taxon>Tracheophyta</taxon>
        <taxon>Spermatophyta</taxon>
        <taxon>Magnoliopsida</taxon>
        <taxon>eudicotyledons</taxon>
        <taxon>Gunneridae</taxon>
        <taxon>Pentapetalae</taxon>
        <taxon>rosids</taxon>
        <taxon>malvids</taxon>
        <taxon>Malvales</taxon>
        <taxon>Malvaceae</taxon>
        <taxon>Malvoideae</taxon>
        <taxon>Hibiscus</taxon>
    </lineage>
</organism>
<name>A0ABR2SH55_9ROSI</name>
<gene>
    <name evidence="2" type="ORF">V6N11_004696</name>
</gene>
<dbReference type="EMBL" id="JBBPBN010000015">
    <property type="protein sequence ID" value="KAK9024538.1"/>
    <property type="molecule type" value="Genomic_DNA"/>
</dbReference>
<evidence type="ECO:0008006" key="4">
    <source>
        <dbReference type="Google" id="ProtNLM"/>
    </source>
</evidence>
<sequence length="82" mass="8800">MFGGSFVIIIGIYITLWGRHAEAHAPTSVDVLESSPGNDIVIEILDPQSAETIAEDEILDTSKLQSTTEAAVVDEILDTSEL</sequence>
<feature type="signal peptide" evidence="1">
    <location>
        <begin position="1"/>
        <end position="23"/>
    </location>
</feature>
<protein>
    <recommendedName>
        <fullName evidence="4">Secreted protein</fullName>
    </recommendedName>
</protein>
<keyword evidence="1" id="KW-0732">Signal</keyword>
<evidence type="ECO:0000256" key="1">
    <source>
        <dbReference type="SAM" id="SignalP"/>
    </source>
</evidence>